<name>B0E4Y3_LACBS</name>
<dbReference type="InParanoid" id="B0E4Y3"/>
<evidence type="ECO:0000313" key="1">
    <source>
        <dbReference type="EMBL" id="EDQ98098.1"/>
    </source>
</evidence>
<reference evidence="1 2" key="1">
    <citation type="journal article" date="2008" name="Nature">
        <title>The genome of Laccaria bicolor provides insights into mycorrhizal symbiosis.</title>
        <authorList>
            <person name="Martin F."/>
            <person name="Aerts A."/>
            <person name="Ahren D."/>
            <person name="Brun A."/>
            <person name="Danchin E.G.J."/>
            <person name="Duchaussoy F."/>
            <person name="Gibon J."/>
            <person name="Kohler A."/>
            <person name="Lindquist E."/>
            <person name="Pereda V."/>
            <person name="Salamov A."/>
            <person name="Shapiro H.J."/>
            <person name="Wuyts J."/>
            <person name="Blaudez D."/>
            <person name="Buee M."/>
            <person name="Brokstein P."/>
            <person name="Canbaeck B."/>
            <person name="Cohen D."/>
            <person name="Courty P.E."/>
            <person name="Coutinho P.M."/>
            <person name="Delaruelle C."/>
            <person name="Detter J.C."/>
            <person name="Deveau A."/>
            <person name="DiFazio S."/>
            <person name="Duplessis S."/>
            <person name="Fraissinet-Tachet L."/>
            <person name="Lucic E."/>
            <person name="Frey-Klett P."/>
            <person name="Fourrey C."/>
            <person name="Feussner I."/>
            <person name="Gay G."/>
            <person name="Grimwood J."/>
            <person name="Hoegger P.J."/>
            <person name="Jain P."/>
            <person name="Kilaru S."/>
            <person name="Labbe J."/>
            <person name="Lin Y.C."/>
            <person name="Legue V."/>
            <person name="Le Tacon F."/>
            <person name="Marmeisse R."/>
            <person name="Melayah D."/>
            <person name="Montanini B."/>
            <person name="Muratet M."/>
            <person name="Nehls U."/>
            <person name="Niculita-Hirzel H."/>
            <person name="Oudot-Le Secq M.P."/>
            <person name="Peter M."/>
            <person name="Quesneville H."/>
            <person name="Rajashekar B."/>
            <person name="Reich M."/>
            <person name="Rouhier N."/>
            <person name="Schmutz J."/>
            <person name="Yin T."/>
            <person name="Chalot M."/>
            <person name="Henrissat B."/>
            <person name="Kuees U."/>
            <person name="Lucas S."/>
            <person name="Van de Peer Y."/>
            <person name="Podila G.K."/>
            <person name="Polle A."/>
            <person name="Pukkila P.J."/>
            <person name="Richardson P.M."/>
            <person name="Rouze P."/>
            <person name="Sanders I.R."/>
            <person name="Stajich J.E."/>
            <person name="Tunlid A."/>
            <person name="Tuskan G."/>
            <person name="Grigoriev I.V."/>
        </authorList>
    </citation>
    <scope>NUCLEOTIDE SEQUENCE [LARGE SCALE GENOMIC DNA]</scope>
    <source>
        <strain evidence="2">S238N-H82 / ATCC MYA-4686</strain>
    </source>
</reference>
<protein>
    <submittedName>
        <fullName evidence="1">Predicted protein</fullName>
    </submittedName>
</protein>
<dbReference type="EMBL" id="DS547546">
    <property type="protein sequence ID" value="EDQ98098.1"/>
    <property type="molecule type" value="Genomic_DNA"/>
</dbReference>
<dbReference type="AlphaFoldDB" id="B0E4Y3"/>
<dbReference type="Proteomes" id="UP000001194">
    <property type="component" value="Unassembled WGS sequence"/>
</dbReference>
<organism evidence="2">
    <name type="scientific">Laccaria bicolor (strain S238N-H82 / ATCC MYA-4686)</name>
    <name type="common">Bicoloured deceiver</name>
    <name type="synonym">Laccaria laccata var. bicolor</name>
    <dbReference type="NCBI Taxonomy" id="486041"/>
    <lineage>
        <taxon>Eukaryota</taxon>
        <taxon>Fungi</taxon>
        <taxon>Dikarya</taxon>
        <taxon>Basidiomycota</taxon>
        <taxon>Agaricomycotina</taxon>
        <taxon>Agaricomycetes</taxon>
        <taxon>Agaricomycetidae</taxon>
        <taxon>Agaricales</taxon>
        <taxon>Agaricineae</taxon>
        <taxon>Hydnangiaceae</taxon>
        <taxon>Laccaria</taxon>
    </lineage>
</organism>
<dbReference type="GeneID" id="6086907"/>
<dbReference type="KEGG" id="lbc:LACBIDRAFT_310939"/>
<evidence type="ECO:0000313" key="2">
    <source>
        <dbReference type="Proteomes" id="UP000001194"/>
    </source>
</evidence>
<proteinExistence type="predicted"/>
<accession>B0E4Y3</accession>
<sequence length="212" mass="23790">MEAIMFNFGVTCGFHPFFRLHKLKIVNCETNIQDSTTSIKLAVYCDIVFIASCPHRVPLQDYAPFATRLLKFTVMLLSPASTSASLPAQSFWDTFRPKNKDDMRNKQAQRALARQRLLTLAYGDMETVRMLPNSYAELDAIARDWIKPPPEAVFSLRVPVEYASLHATRWVSGPNIYLTGEDSYQIAVMGVQGLRVEIVSGPPPPPDSDEPP</sequence>
<dbReference type="OrthoDB" id="3335814at2759"/>
<dbReference type="HOGENOM" id="CLU_1299919_0_0_1"/>
<gene>
    <name evidence="1" type="ORF">LACBIDRAFT_310939</name>
</gene>
<keyword evidence="2" id="KW-1185">Reference proteome</keyword>
<dbReference type="RefSeq" id="XP_001891251.1">
    <property type="nucleotide sequence ID" value="XM_001891216.1"/>
</dbReference>